<evidence type="ECO:0000313" key="6">
    <source>
        <dbReference type="Proteomes" id="UP000276309"/>
    </source>
</evidence>
<dbReference type="RefSeq" id="WP_121847946.1">
    <property type="nucleotide sequence ID" value="NZ_CP032050.1"/>
</dbReference>
<dbReference type="AlphaFoldDB" id="A0A3G2L3S7"/>
<sequence length="254" mass="29073">MLNSLLISSIFLLCLLLSSSVGAQIFNNEVEAEINIESENILTDIVFSAYNKTSLKKSLRYRAMIVKNSDQTYEDEQYFILEPGERKNISKASLALEEDQRTVVFVLIYEDEKAIGKDRLVINGFDGEDDMKPKVVQQNSILQENGRTVSQDIDLMTGMVFENTKTKPGRDFYQKFYLEYNNNNIKGNEIVKVDEVLAIGGNTQIKIYAGDNLVVQFFLNPRSSYINEMVNQSIARVHQYFIQTKAINQNTIQY</sequence>
<evidence type="ECO:0000256" key="4">
    <source>
        <dbReference type="SAM" id="SignalP"/>
    </source>
</evidence>
<evidence type="ECO:0000313" key="5">
    <source>
        <dbReference type="EMBL" id="AYN66895.1"/>
    </source>
</evidence>
<dbReference type="Pfam" id="PF10627">
    <property type="entry name" value="CsgE"/>
    <property type="match status" value="1"/>
</dbReference>
<comment type="function">
    <text evidence="1">May be involved in the biogenesis of curli organelles.</text>
</comment>
<accession>A0A3G2L3S7</accession>
<feature type="chain" id="PRO_5018197269" description="Curli production assembly/transport component CsgE" evidence="4">
    <location>
        <begin position="24"/>
        <end position="254"/>
    </location>
</feature>
<protein>
    <recommendedName>
        <fullName evidence="2">Curli production assembly/transport component CsgE</fullName>
    </recommendedName>
</protein>
<dbReference type="Proteomes" id="UP000276309">
    <property type="component" value="Chromosome"/>
</dbReference>
<gene>
    <name evidence="5" type="ORF">D1013_05655</name>
</gene>
<evidence type="ECO:0000256" key="3">
    <source>
        <dbReference type="ARBA" id="ARBA00022729"/>
    </source>
</evidence>
<evidence type="ECO:0000256" key="1">
    <source>
        <dbReference type="ARBA" id="ARBA00003989"/>
    </source>
</evidence>
<feature type="signal peptide" evidence="4">
    <location>
        <begin position="1"/>
        <end position="23"/>
    </location>
</feature>
<proteinExistence type="predicted"/>
<keyword evidence="6" id="KW-1185">Reference proteome</keyword>
<reference evidence="5 6" key="1">
    <citation type="submission" date="2018-08" db="EMBL/GenBank/DDBJ databases">
        <title>The reduced genetic potential of extracellular carbohydrate catabolism in Euzebyella marina RN62, a Flavobacteriia bacterium isolated from the hadal water.</title>
        <authorList>
            <person name="Xue C."/>
        </authorList>
    </citation>
    <scope>NUCLEOTIDE SEQUENCE [LARGE SCALE GENOMIC DNA]</scope>
    <source>
        <strain evidence="5 6">RN62</strain>
    </source>
</reference>
<name>A0A3G2L3S7_9FLAO</name>
<dbReference type="InterPro" id="IPR018900">
    <property type="entry name" value="Curli_CsgE"/>
</dbReference>
<dbReference type="OrthoDB" id="1524955at2"/>
<dbReference type="KEGG" id="emar:D1013_05655"/>
<keyword evidence="3 4" id="KW-0732">Signal</keyword>
<dbReference type="EMBL" id="CP032050">
    <property type="protein sequence ID" value="AYN66895.1"/>
    <property type="molecule type" value="Genomic_DNA"/>
</dbReference>
<evidence type="ECO:0000256" key="2">
    <source>
        <dbReference type="ARBA" id="ARBA00014024"/>
    </source>
</evidence>
<organism evidence="5 6">
    <name type="scientific">Euzebyella marina</name>
    <dbReference type="NCBI Taxonomy" id="1761453"/>
    <lineage>
        <taxon>Bacteria</taxon>
        <taxon>Pseudomonadati</taxon>
        <taxon>Bacteroidota</taxon>
        <taxon>Flavobacteriia</taxon>
        <taxon>Flavobacteriales</taxon>
        <taxon>Flavobacteriaceae</taxon>
        <taxon>Euzebyella</taxon>
    </lineage>
</organism>